<dbReference type="GO" id="GO:0005506">
    <property type="term" value="F:iron ion binding"/>
    <property type="evidence" value="ECO:0007669"/>
    <property type="project" value="InterPro"/>
</dbReference>
<dbReference type="Pfam" id="PF02738">
    <property type="entry name" value="MoCoBD_1"/>
    <property type="match status" value="1"/>
</dbReference>
<dbReference type="PANTHER" id="PTHR11908:SF132">
    <property type="entry name" value="ALDEHYDE OXIDASE 1-RELATED"/>
    <property type="match status" value="1"/>
</dbReference>
<dbReference type="Pfam" id="PF01315">
    <property type="entry name" value="Ald_Xan_dh_C"/>
    <property type="match status" value="1"/>
</dbReference>
<dbReference type="GO" id="GO:0016491">
    <property type="term" value="F:oxidoreductase activity"/>
    <property type="evidence" value="ECO:0007669"/>
    <property type="project" value="UniProtKB-KW"/>
</dbReference>
<dbReference type="Gene3D" id="3.90.1170.50">
    <property type="entry name" value="Aldehyde oxidase/xanthine dehydrogenase, a/b hammerhead"/>
    <property type="match status" value="1"/>
</dbReference>
<dbReference type="SUPFAM" id="SSF56003">
    <property type="entry name" value="Molybdenum cofactor-binding domain"/>
    <property type="match status" value="1"/>
</dbReference>
<reference evidence="4" key="1">
    <citation type="submission" date="2018-05" db="EMBL/GenBank/DDBJ databases">
        <authorList>
            <person name="Lanie J.A."/>
            <person name="Ng W.-L."/>
            <person name="Kazmierczak K.M."/>
            <person name="Andrzejewski T.M."/>
            <person name="Davidsen T.M."/>
            <person name="Wayne K.J."/>
            <person name="Tettelin H."/>
            <person name="Glass J.I."/>
            <person name="Rusch D."/>
            <person name="Podicherti R."/>
            <person name="Tsui H.-C.T."/>
            <person name="Winkler M.E."/>
        </authorList>
    </citation>
    <scope>NUCLEOTIDE SEQUENCE</scope>
</reference>
<dbReference type="Gene3D" id="3.30.365.10">
    <property type="entry name" value="Aldehyde oxidase/xanthine dehydrogenase, molybdopterin binding domain"/>
    <property type="match status" value="4"/>
</dbReference>
<dbReference type="PANTHER" id="PTHR11908">
    <property type="entry name" value="XANTHINE DEHYDROGENASE"/>
    <property type="match status" value="1"/>
</dbReference>
<evidence type="ECO:0000313" key="4">
    <source>
        <dbReference type="EMBL" id="SVB88141.1"/>
    </source>
</evidence>
<dbReference type="InterPro" id="IPR000674">
    <property type="entry name" value="Ald_Oxase/Xan_DH_a/b"/>
</dbReference>
<gene>
    <name evidence="4" type="ORF">METZ01_LOCUS240995</name>
</gene>
<feature type="non-terminal residue" evidence="4">
    <location>
        <position position="1"/>
    </location>
</feature>
<dbReference type="InterPro" id="IPR037165">
    <property type="entry name" value="AldOxase/xan_DH_Mopterin-bd_sf"/>
</dbReference>
<dbReference type="InterPro" id="IPR008274">
    <property type="entry name" value="AldOxase/xan_DH_MoCoBD1"/>
</dbReference>
<accession>A0A382HNS0</accession>
<sequence>GFILSPHAHARIVAINTTQAAALDGVVAVMTGEDMAEFVQPVSAEIEIAGYNRHDRNVIARDMVRFVGEAVAVVVCESAYIAQDAVELVDVDYEILPATVRLESATDPGMPLVHAEVENNLIFEGRFATDGIEAAFRDAKHILKERFRSGRVGGVPLETRGCAAIPEHGDSLLFYSSTQIPHLLRTALAEYTGVEESKLRVVVPEVGGGFGTKAQIYPEEFITVALARHFRQPVKWIQDRREELLTDIHSRDHIYDVEVAFDDNGIVRGLRAEIWTNGGAYSSMPFGCTLETTGGARMIVGPYKITEYAYVARAVATHTTPVGAYRGVAQPSCFMAIEGMMDRIARALKLDPAEIRLRNMVATDELPWTNVVGVRYDTGSFVESLKRAMEMIDYNGFRSRQQANRLVEGKYHGIGICSFTEVSGTGAPGWRARGLARLPGFDSGIVKVEPSGKITAFVSHAHAGQ</sequence>
<keyword evidence="1" id="KW-0500">Molybdenum</keyword>
<dbReference type="EMBL" id="UINC01061986">
    <property type="protein sequence ID" value="SVB88141.1"/>
    <property type="molecule type" value="Genomic_DNA"/>
</dbReference>
<feature type="non-terminal residue" evidence="4">
    <location>
        <position position="465"/>
    </location>
</feature>
<evidence type="ECO:0000259" key="3">
    <source>
        <dbReference type="SMART" id="SM01008"/>
    </source>
</evidence>
<dbReference type="InterPro" id="IPR016208">
    <property type="entry name" value="Ald_Oxase/xanthine_DH-like"/>
</dbReference>
<dbReference type="SUPFAM" id="SSF54665">
    <property type="entry name" value="CO dehydrogenase molybdoprotein N-domain-like"/>
    <property type="match status" value="1"/>
</dbReference>
<organism evidence="4">
    <name type="scientific">marine metagenome</name>
    <dbReference type="NCBI Taxonomy" id="408172"/>
    <lineage>
        <taxon>unclassified sequences</taxon>
        <taxon>metagenomes</taxon>
        <taxon>ecological metagenomes</taxon>
    </lineage>
</organism>
<protein>
    <recommendedName>
        <fullName evidence="3">Aldehyde oxidase/xanthine dehydrogenase a/b hammerhead domain-containing protein</fullName>
    </recommendedName>
</protein>
<evidence type="ECO:0000256" key="1">
    <source>
        <dbReference type="ARBA" id="ARBA00022505"/>
    </source>
</evidence>
<dbReference type="InterPro" id="IPR036856">
    <property type="entry name" value="Ald_Oxase/Xan_DH_a/b_sf"/>
</dbReference>
<evidence type="ECO:0000256" key="2">
    <source>
        <dbReference type="ARBA" id="ARBA00023002"/>
    </source>
</evidence>
<feature type="domain" description="Aldehyde oxidase/xanthine dehydrogenase a/b hammerhead" evidence="3">
    <location>
        <begin position="1"/>
        <end position="97"/>
    </location>
</feature>
<keyword evidence="2" id="KW-0560">Oxidoreductase</keyword>
<dbReference type="AlphaFoldDB" id="A0A382HNS0"/>
<name>A0A382HNS0_9ZZZZ</name>
<dbReference type="SMART" id="SM01008">
    <property type="entry name" value="Ald_Xan_dh_C"/>
    <property type="match status" value="1"/>
</dbReference>
<proteinExistence type="predicted"/>